<dbReference type="AlphaFoldDB" id="A0A0D0DWH1"/>
<evidence type="ECO:0000256" key="1">
    <source>
        <dbReference type="SAM" id="Phobius"/>
    </source>
</evidence>
<protein>
    <submittedName>
        <fullName evidence="2">Unplaced genomic scaffold scaffold_29, whole genome shotgun sequence</fullName>
    </submittedName>
</protein>
<keyword evidence="1" id="KW-0472">Membrane</keyword>
<keyword evidence="3" id="KW-1185">Reference proteome</keyword>
<keyword evidence="1" id="KW-1133">Transmembrane helix</keyword>
<dbReference type="CDD" id="cd11296">
    <property type="entry name" value="O-FucT_like"/>
    <property type="match status" value="1"/>
</dbReference>
<dbReference type="Proteomes" id="UP000054538">
    <property type="component" value="Unassembled WGS sequence"/>
</dbReference>
<proteinExistence type="predicted"/>
<dbReference type="HOGENOM" id="CLU_026393_1_0_1"/>
<feature type="non-terminal residue" evidence="2">
    <location>
        <position position="627"/>
    </location>
</feature>
<evidence type="ECO:0000313" key="2">
    <source>
        <dbReference type="EMBL" id="KIK99728.1"/>
    </source>
</evidence>
<dbReference type="STRING" id="930991.A0A0D0DWH1"/>
<reference evidence="3" key="2">
    <citation type="submission" date="2015-01" db="EMBL/GenBank/DDBJ databases">
        <title>Evolutionary Origins and Diversification of the Mycorrhizal Mutualists.</title>
        <authorList>
            <consortium name="DOE Joint Genome Institute"/>
            <consortium name="Mycorrhizal Genomics Consortium"/>
            <person name="Kohler A."/>
            <person name="Kuo A."/>
            <person name="Nagy L.G."/>
            <person name="Floudas D."/>
            <person name="Copeland A."/>
            <person name="Barry K.W."/>
            <person name="Cichocki N."/>
            <person name="Veneault-Fourrey C."/>
            <person name="LaButti K."/>
            <person name="Lindquist E.A."/>
            <person name="Lipzen A."/>
            <person name="Lundell T."/>
            <person name="Morin E."/>
            <person name="Murat C."/>
            <person name="Riley R."/>
            <person name="Ohm R."/>
            <person name="Sun H."/>
            <person name="Tunlid A."/>
            <person name="Henrissat B."/>
            <person name="Grigoriev I.V."/>
            <person name="Hibbett D.S."/>
            <person name="Martin F."/>
        </authorList>
    </citation>
    <scope>NUCLEOTIDE SEQUENCE [LARGE SCALE GENOMIC DNA]</scope>
    <source>
        <strain evidence="3">Ve08.2h10</strain>
    </source>
</reference>
<feature type="transmembrane region" description="Helical" evidence="1">
    <location>
        <begin position="38"/>
        <end position="57"/>
    </location>
</feature>
<reference evidence="2 3" key="1">
    <citation type="submission" date="2014-04" db="EMBL/GenBank/DDBJ databases">
        <authorList>
            <consortium name="DOE Joint Genome Institute"/>
            <person name="Kuo A."/>
            <person name="Kohler A."/>
            <person name="Jargeat P."/>
            <person name="Nagy L.G."/>
            <person name="Floudas D."/>
            <person name="Copeland A."/>
            <person name="Barry K.W."/>
            <person name="Cichocki N."/>
            <person name="Veneault-Fourrey C."/>
            <person name="LaButti K."/>
            <person name="Lindquist E.A."/>
            <person name="Lipzen A."/>
            <person name="Lundell T."/>
            <person name="Morin E."/>
            <person name="Murat C."/>
            <person name="Sun H."/>
            <person name="Tunlid A."/>
            <person name="Henrissat B."/>
            <person name="Grigoriev I.V."/>
            <person name="Hibbett D.S."/>
            <person name="Martin F."/>
            <person name="Nordberg H.P."/>
            <person name="Cantor M.N."/>
            <person name="Hua S.X."/>
        </authorList>
    </citation>
    <scope>NUCLEOTIDE SEQUENCE [LARGE SCALE GENOMIC DNA]</scope>
    <source>
        <strain evidence="2 3">Ve08.2h10</strain>
    </source>
</reference>
<sequence length="627" mass="70682">MALWSSPGAYLPVSNSPDSRFQSRSQWAMLRLARNGPASFALLAVALVTGLLGGFALSNSGRKQGLCPLPFDILGPLPDHDYPIISHPPIPSHYSDSLLLGHDELSLEALRSIVTGTRGYYARDYSMGLGWNNMRYIIETSLYHGSLLNRTTIIPSFVYARSCEYDNAVCAAYAPMLNRGDAIISDEWRQLPEEQQMGWRVPISVMINMTHLRRFQPVITVAEYLRLHDLPEHLELSTGQWDTQKYHQNPTTFDSQGNPPSLHIVENWWYDPQGLNRVEMLPEEMKLRGNWDPLLGDRGRDENGGWQSPSNTGAYQILKQSLSGRQHVLGWDQARKILQDHGIPGVTSDGGLTQVLNDNGWEVLYTFDGALGMDYVKNVVNPIKQVAPRDSIRGFVEDYYRFTEDVLLLKGEIHYERKPGGLRFASTTTRDDFARLVLFQIHPTDRVKELSVSMDLRMRQLVGGRMWMGAHMRRGDFVRYHWVMQAEFGDHLQRIRNHLDNGRNIIRSISPESLGTYAVPDVLVNPQLMQLAPPNEGDVIYIATDERDPGNLAYLREHGAVRATDLITIEDRRRFGWPLLLTDVLGVVEQDLLARGGFFYAHALSSVAGGVVNIRAANGADPRTAQI</sequence>
<gene>
    <name evidence="2" type="ORF">PAXRUDRAFT_822409</name>
</gene>
<name>A0A0D0DWH1_9AGAM</name>
<evidence type="ECO:0000313" key="3">
    <source>
        <dbReference type="Proteomes" id="UP000054538"/>
    </source>
</evidence>
<dbReference type="OrthoDB" id="3345970at2759"/>
<organism evidence="2 3">
    <name type="scientific">Paxillus rubicundulus Ve08.2h10</name>
    <dbReference type="NCBI Taxonomy" id="930991"/>
    <lineage>
        <taxon>Eukaryota</taxon>
        <taxon>Fungi</taxon>
        <taxon>Dikarya</taxon>
        <taxon>Basidiomycota</taxon>
        <taxon>Agaricomycotina</taxon>
        <taxon>Agaricomycetes</taxon>
        <taxon>Agaricomycetidae</taxon>
        <taxon>Boletales</taxon>
        <taxon>Paxilineae</taxon>
        <taxon>Paxillaceae</taxon>
        <taxon>Paxillus</taxon>
    </lineage>
</organism>
<dbReference type="InParanoid" id="A0A0D0DWH1"/>
<keyword evidence="1" id="KW-0812">Transmembrane</keyword>
<dbReference type="EMBL" id="KN824851">
    <property type="protein sequence ID" value="KIK99728.1"/>
    <property type="molecule type" value="Genomic_DNA"/>
</dbReference>
<dbReference type="Gene3D" id="3.40.50.11350">
    <property type="match status" value="1"/>
</dbReference>
<accession>A0A0D0DWH1</accession>